<keyword evidence="4" id="KW-0479">Metal-binding</keyword>
<dbReference type="PIRSF" id="PIRSF037420">
    <property type="entry name" value="PQQ_syn_pqqE"/>
    <property type="match status" value="1"/>
</dbReference>
<keyword evidence="3" id="KW-0949">S-adenosyl-L-methionine</keyword>
<dbReference type="SFLD" id="SFLDG01385">
    <property type="entry name" value="heme_carboxy_lyase_like"/>
    <property type="match status" value="1"/>
</dbReference>
<dbReference type="InterPro" id="IPR007197">
    <property type="entry name" value="rSAM"/>
</dbReference>
<dbReference type="GO" id="GO:0051539">
    <property type="term" value="F:4 iron, 4 sulfur cluster binding"/>
    <property type="evidence" value="ECO:0007669"/>
    <property type="project" value="UniProtKB-KW"/>
</dbReference>
<dbReference type="GO" id="GO:0046872">
    <property type="term" value="F:metal ion binding"/>
    <property type="evidence" value="ECO:0007669"/>
    <property type="project" value="UniProtKB-KW"/>
</dbReference>
<evidence type="ECO:0000259" key="15">
    <source>
        <dbReference type="PROSITE" id="PS51918"/>
    </source>
</evidence>
<dbReference type="STRING" id="79604.AAY81_04370"/>
<dbReference type="Pfam" id="PF13186">
    <property type="entry name" value="SPASM"/>
    <property type="match status" value="1"/>
</dbReference>
<dbReference type="EMBL" id="FOEC01000007">
    <property type="protein sequence ID" value="SEO79939.1"/>
    <property type="molecule type" value="Genomic_DNA"/>
</dbReference>
<feature type="domain" description="Radical SAM core" evidence="15">
    <location>
        <begin position="36"/>
        <end position="249"/>
    </location>
</feature>
<dbReference type="PANTHER" id="PTHR11228:SF7">
    <property type="entry name" value="PQQA PEPTIDE CYCLASE"/>
    <property type="match status" value="1"/>
</dbReference>
<dbReference type="InterPro" id="IPR034479">
    <property type="entry name" value="AhbC-like"/>
</dbReference>
<proteinExistence type="predicted"/>
<dbReference type="Pfam" id="PF04055">
    <property type="entry name" value="Radical_SAM"/>
    <property type="match status" value="1"/>
</dbReference>
<evidence type="ECO:0000256" key="6">
    <source>
        <dbReference type="ARBA" id="ARBA00023014"/>
    </source>
</evidence>
<dbReference type="InterPro" id="IPR017200">
    <property type="entry name" value="PqqE-like"/>
</dbReference>
<dbReference type="EC" id="4.1.99.26" evidence="11"/>
<dbReference type="EC" id="1.3.98.7" evidence="10"/>
<evidence type="ECO:0000256" key="5">
    <source>
        <dbReference type="ARBA" id="ARBA00023004"/>
    </source>
</evidence>
<comment type="cofactor">
    <cofactor evidence="1">
        <name>[4Fe-4S] cluster</name>
        <dbReference type="ChEBI" id="CHEBI:49883"/>
    </cofactor>
</comment>
<sequence length="414" mass="47138">MIGISKLYCGSVEPSDVLRYKRQSKELPSGLLQFSKDKKPVVVWNCTRTCNLKCEHCYAQSDGHRYDQLSTEEAKVMIDDLAAFGAPVLLFSGGEPTMRPDLLELMHYAKSKGMRVVISTNGTLITPELAKQFAEVGLSYVGVSFDGDPETHDKFRGVQGSFDRALQGLKNAQAEGIKVGLRFTINKHNWREINDIFDLMQREGINRACFYHLVYSGRGSEMIDEDLNHEETRQAVRLIMDRTKQWFDEGGTPEILTVDNHADAPFVYMELLKEDPERAEKVMQLLQWNQGNSSGNGIGCISWDGEVYADQFWRHYSFGNVKDRPFSEIWSDVSRTDERSELMFRLKDKRPFVKGRCADCRWLDVCGGNFRVRAEAATGDLWASDPACYLTDEEIAKHPDDPEKRIVEAPAYED</sequence>
<evidence type="ECO:0000256" key="9">
    <source>
        <dbReference type="ARBA" id="ARBA00051925"/>
    </source>
</evidence>
<dbReference type="SFLD" id="SFLDG01067">
    <property type="entry name" value="SPASM/twitch_domain_containing"/>
    <property type="match status" value="1"/>
</dbReference>
<gene>
    <name evidence="16" type="ORF">SAMN02910314_01234</name>
</gene>
<dbReference type="SFLD" id="SFLDG01386">
    <property type="entry name" value="main_SPASM_domain-containing"/>
    <property type="match status" value="1"/>
</dbReference>
<evidence type="ECO:0000256" key="8">
    <source>
        <dbReference type="ARBA" id="ARBA00051525"/>
    </source>
</evidence>
<comment type="catalytic activity">
    <reaction evidence="8">
        <text>[mycofactocin precursor peptide]-C-terminal glycyl-L-valyl-L-tyrosine + S-adenosyl-L-methionine = [mycofactocin precursor peptide]-C-terminal glycyl-N-{[2-(4-hydroxyphenyl)ethenyl]-3-methylbutanamide} + 5'-deoxyadenosine + L-methionine + CO2</text>
        <dbReference type="Rhea" id="RHEA:65492"/>
        <dbReference type="Rhea" id="RHEA-COMP:16815"/>
        <dbReference type="Rhea" id="RHEA-COMP:16816"/>
        <dbReference type="ChEBI" id="CHEBI:16526"/>
        <dbReference type="ChEBI" id="CHEBI:17319"/>
        <dbReference type="ChEBI" id="CHEBI:57844"/>
        <dbReference type="ChEBI" id="CHEBI:59789"/>
        <dbReference type="ChEBI" id="CHEBI:156515"/>
        <dbReference type="ChEBI" id="CHEBI:156517"/>
        <dbReference type="EC" id="1.3.98.7"/>
    </reaction>
</comment>
<dbReference type="PANTHER" id="PTHR11228">
    <property type="entry name" value="RADICAL SAM DOMAIN PROTEIN"/>
    <property type="match status" value="1"/>
</dbReference>
<protein>
    <recommendedName>
        <fullName evidence="12">Mycofactocin maturase MftC</fullName>
        <ecNumber evidence="10">1.3.98.7</ecNumber>
        <ecNumber evidence="11">4.1.99.26</ecNumber>
    </recommendedName>
    <alternativeName>
        <fullName evidence="14">[Mycofactocin precursor peptide]-pyrrolidinone derivative synthase</fullName>
    </alternativeName>
    <alternativeName>
        <fullName evidence="13">[Mycofactocin precursor peptide]-tyrosine decarboxylase</fullName>
    </alternativeName>
</protein>
<evidence type="ECO:0000256" key="11">
    <source>
        <dbReference type="ARBA" id="ARBA00066804"/>
    </source>
</evidence>
<reference evidence="17" key="1">
    <citation type="submission" date="2016-10" db="EMBL/GenBank/DDBJ databases">
        <authorList>
            <person name="Varghese N."/>
        </authorList>
    </citation>
    <scope>NUCLEOTIDE SEQUENCE [LARGE SCALE GENOMIC DNA]</scope>
    <source>
        <strain evidence="17">DSM 21843</strain>
    </source>
</reference>
<evidence type="ECO:0000313" key="17">
    <source>
        <dbReference type="Proteomes" id="UP000182975"/>
    </source>
</evidence>
<organism evidence="16 17">
    <name type="scientific">Denitrobacterium detoxificans</name>
    <dbReference type="NCBI Taxonomy" id="79604"/>
    <lineage>
        <taxon>Bacteria</taxon>
        <taxon>Bacillati</taxon>
        <taxon>Actinomycetota</taxon>
        <taxon>Coriobacteriia</taxon>
        <taxon>Eggerthellales</taxon>
        <taxon>Eggerthellaceae</taxon>
        <taxon>Denitrobacterium</taxon>
    </lineage>
</organism>
<evidence type="ECO:0000256" key="14">
    <source>
        <dbReference type="ARBA" id="ARBA00079192"/>
    </source>
</evidence>
<dbReference type="PROSITE" id="PS51918">
    <property type="entry name" value="RADICAL_SAM"/>
    <property type="match status" value="1"/>
</dbReference>
<evidence type="ECO:0000256" key="12">
    <source>
        <dbReference type="ARBA" id="ARBA00074337"/>
    </source>
</evidence>
<dbReference type="GO" id="GO:0006783">
    <property type="term" value="P:heme biosynthetic process"/>
    <property type="evidence" value="ECO:0007669"/>
    <property type="project" value="TreeGrafter"/>
</dbReference>
<dbReference type="InterPro" id="IPR013785">
    <property type="entry name" value="Aldolase_TIM"/>
</dbReference>
<dbReference type="CDD" id="cd01335">
    <property type="entry name" value="Radical_SAM"/>
    <property type="match status" value="1"/>
</dbReference>
<evidence type="ECO:0000256" key="1">
    <source>
        <dbReference type="ARBA" id="ARBA00001966"/>
    </source>
</evidence>
<evidence type="ECO:0000256" key="4">
    <source>
        <dbReference type="ARBA" id="ARBA00022723"/>
    </source>
</evidence>
<dbReference type="Proteomes" id="UP000182975">
    <property type="component" value="Unassembled WGS sequence"/>
</dbReference>
<dbReference type="InterPro" id="IPR034480">
    <property type="entry name" value="Heme_synthase-like"/>
</dbReference>
<dbReference type="CDD" id="cd21123">
    <property type="entry name" value="SPASM_MftC-like"/>
    <property type="match status" value="1"/>
</dbReference>
<evidence type="ECO:0000256" key="13">
    <source>
        <dbReference type="ARBA" id="ARBA00077306"/>
    </source>
</evidence>
<evidence type="ECO:0000256" key="7">
    <source>
        <dbReference type="ARBA" id="ARBA00023239"/>
    </source>
</evidence>
<dbReference type="Gene3D" id="3.20.20.70">
    <property type="entry name" value="Aldolase class I"/>
    <property type="match status" value="1"/>
</dbReference>
<dbReference type="OrthoDB" id="9782387at2"/>
<dbReference type="InterPro" id="IPR030894">
    <property type="entry name" value="Ahb_Proteobacteria"/>
</dbReference>
<dbReference type="GO" id="GO:0003824">
    <property type="term" value="F:catalytic activity"/>
    <property type="evidence" value="ECO:0007669"/>
    <property type="project" value="InterPro"/>
</dbReference>
<dbReference type="SFLD" id="SFLDF00543">
    <property type="entry name" value="alternative_heme_biosynthesis"/>
    <property type="match status" value="1"/>
</dbReference>
<evidence type="ECO:0000256" key="2">
    <source>
        <dbReference type="ARBA" id="ARBA00022485"/>
    </source>
</evidence>
<dbReference type="NCBIfam" id="TIGR04085">
    <property type="entry name" value="rSAM_more_4Fe4S"/>
    <property type="match status" value="1"/>
</dbReference>
<dbReference type="SFLD" id="SFLDS00029">
    <property type="entry name" value="Radical_SAM"/>
    <property type="match status" value="1"/>
</dbReference>
<keyword evidence="7" id="KW-0456">Lyase</keyword>
<dbReference type="InterPro" id="IPR006638">
    <property type="entry name" value="Elp3/MiaA/NifB-like_rSAM"/>
</dbReference>
<keyword evidence="17" id="KW-1185">Reference proteome</keyword>
<dbReference type="InterPro" id="IPR023885">
    <property type="entry name" value="4Fe4S-binding_SPASM_dom"/>
</dbReference>
<dbReference type="FunFam" id="3.20.20.70:FF:000188">
    <property type="entry name" value="Mycofactocin radical SAM maturase MftC"/>
    <property type="match status" value="1"/>
</dbReference>
<keyword evidence="5" id="KW-0408">Iron</keyword>
<evidence type="ECO:0000313" key="16">
    <source>
        <dbReference type="EMBL" id="SEO79939.1"/>
    </source>
</evidence>
<dbReference type="InterPro" id="IPR050377">
    <property type="entry name" value="Radical_SAM_PqqE_MftC-like"/>
</dbReference>
<dbReference type="NCBIfam" id="TIGR04546">
    <property type="entry name" value="rSAM_ahbC_deAc"/>
    <property type="match status" value="1"/>
</dbReference>
<dbReference type="SUPFAM" id="SSF102114">
    <property type="entry name" value="Radical SAM enzymes"/>
    <property type="match status" value="1"/>
</dbReference>
<dbReference type="RefSeq" id="WP_066661825.1">
    <property type="nucleotide sequence ID" value="NZ_CP011402.1"/>
</dbReference>
<evidence type="ECO:0000256" key="3">
    <source>
        <dbReference type="ARBA" id="ARBA00022691"/>
    </source>
</evidence>
<dbReference type="KEGG" id="ddt:AAY81_04370"/>
<dbReference type="AlphaFoldDB" id="A0A172RXV6"/>
<keyword evidence="6" id="KW-0411">Iron-sulfur</keyword>
<keyword evidence="2" id="KW-0004">4Fe-4S</keyword>
<comment type="catalytic activity">
    <reaction evidence="9">
        <text>[mycofactocin precursor peptide]-C-terminal glycyl-N-{[2-(4-hydroxyphenyl)ethenyl]-3-methylbutanamide} + AH2 + S-adenosyl-L-methionine = [mycofactocin precursor peptide]-C-terminal glycyl-N-{5-[(4-hydroxyphenyl)methyl]-4,4-dimethyl-2-oxopyrrolidin-3-yl}acetamide + 5'-deoxyadenosine + L-methionine + A + H(+)</text>
        <dbReference type="Rhea" id="RHEA:65500"/>
        <dbReference type="Rhea" id="RHEA-COMP:16816"/>
        <dbReference type="Rhea" id="RHEA-COMP:16818"/>
        <dbReference type="ChEBI" id="CHEBI:13193"/>
        <dbReference type="ChEBI" id="CHEBI:15378"/>
        <dbReference type="ChEBI" id="CHEBI:17319"/>
        <dbReference type="ChEBI" id="CHEBI:17499"/>
        <dbReference type="ChEBI" id="CHEBI:57844"/>
        <dbReference type="ChEBI" id="CHEBI:59789"/>
        <dbReference type="ChEBI" id="CHEBI:156517"/>
        <dbReference type="ChEBI" id="CHEBI:156518"/>
        <dbReference type="EC" id="4.1.99.26"/>
    </reaction>
</comment>
<name>A0A172RXV6_9ACTN</name>
<dbReference type="InterPro" id="IPR058240">
    <property type="entry name" value="rSAM_sf"/>
</dbReference>
<accession>A0A172RXV6</accession>
<evidence type="ECO:0000256" key="10">
    <source>
        <dbReference type="ARBA" id="ARBA00066739"/>
    </source>
</evidence>
<dbReference type="PATRIC" id="fig|79604.3.peg.891"/>
<dbReference type="SMART" id="SM00729">
    <property type="entry name" value="Elp3"/>
    <property type="match status" value="1"/>
</dbReference>